<reference evidence="6" key="1">
    <citation type="submission" date="2016-10" db="EMBL/GenBank/DDBJ databases">
        <authorList>
            <person name="Varghese N."/>
            <person name="Submissions S."/>
        </authorList>
    </citation>
    <scope>NUCLEOTIDE SEQUENCE [LARGE SCALE GENOMIC DNA]</scope>
    <source>
        <strain evidence="6">JCM 21621</strain>
    </source>
</reference>
<evidence type="ECO:0000259" key="4">
    <source>
        <dbReference type="Pfam" id="PF25917"/>
    </source>
</evidence>
<accession>A0A1H0LYC1</accession>
<evidence type="ECO:0000256" key="1">
    <source>
        <dbReference type="ARBA" id="ARBA00009477"/>
    </source>
</evidence>
<dbReference type="GO" id="GO:1990961">
    <property type="term" value="P:xenobiotic detoxification by transmembrane export across the plasma membrane"/>
    <property type="evidence" value="ECO:0007669"/>
    <property type="project" value="InterPro"/>
</dbReference>
<dbReference type="InterPro" id="IPR030190">
    <property type="entry name" value="MacA_alpha-hairpin_sf"/>
</dbReference>
<evidence type="ECO:0000313" key="6">
    <source>
        <dbReference type="Proteomes" id="UP000242957"/>
    </source>
</evidence>
<keyword evidence="6" id="KW-1185">Reference proteome</keyword>
<dbReference type="Gene3D" id="2.40.50.100">
    <property type="match status" value="1"/>
</dbReference>
<dbReference type="GO" id="GO:0019898">
    <property type="term" value="C:extrinsic component of membrane"/>
    <property type="evidence" value="ECO:0007669"/>
    <property type="project" value="InterPro"/>
</dbReference>
<dbReference type="Pfam" id="PF25917">
    <property type="entry name" value="BSH_RND"/>
    <property type="match status" value="1"/>
</dbReference>
<dbReference type="Gene3D" id="6.20.50.140">
    <property type="match status" value="1"/>
</dbReference>
<feature type="domain" description="Multidrug resistance protein MdtA-like barrel-sandwich hybrid" evidence="4">
    <location>
        <begin position="59"/>
        <end position="212"/>
    </location>
</feature>
<protein>
    <submittedName>
        <fullName evidence="5">Membrane fusion protein, macrolide-specific efflux system</fullName>
    </submittedName>
</protein>
<dbReference type="NCBIfam" id="TIGR01730">
    <property type="entry name" value="RND_mfp"/>
    <property type="match status" value="1"/>
</dbReference>
<sequence length="388" mass="41946">MLRYRRGRLIGLVVLALVLLGGLGWSFGSDGAKYRTQAVERGDIEALVNAIGTLRPRTQVEVGARVSGQIDRLHVKAGDVVARGQLLAEIDPRIPQATVDAGEAQLADLQAQLAEQRARLELAAQQQARQQRMLGDGSTRLEDVQVAEAEHKVAAARIRQLEAKIRQTRSTLGADRTQLEYTRIYAPIAGTVISLIAEEGQTLNATYQTPALLRIADLASMTVWTDVSEADVGRVRVGMPVRFTTLGGEGRSWSGSVRQVLPAPQEPKPAEGGEAAAASASKVVQYTVLFDVDNADGALMPQMTAQVSFVDATAKNVLRVPLAALEAVPGERGSYRARVLEDGRAKPRELRIGVRNRLDGEVLDGLAGGETLVLGELDPDDRPRRFQW</sequence>
<dbReference type="GO" id="GO:0015562">
    <property type="term" value="F:efflux transmembrane transporter activity"/>
    <property type="evidence" value="ECO:0007669"/>
    <property type="project" value="TreeGrafter"/>
</dbReference>
<dbReference type="InterPro" id="IPR058625">
    <property type="entry name" value="MdtA-like_BSH"/>
</dbReference>
<name>A0A1H0LYC1_9PSED</name>
<evidence type="ECO:0000256" key="3">
    <source>
        <dbReference type="SAM" id="Coils"/>
    </source>
</evidence>
<comment type="similarity">
    <text evidence="1">Belongs to the membrane fusion protein (MFP) (TC 8.A.1) family.</text>
</comment>
<dbReference type="STRING" id="198616.SAMN05216193_11514"/>
<organism evidence="5 6">
    <name type="scientific">Pseudomonas jinjuensis</name>
    <dbReference type="NCBI Taxonomy" id="198616"/>
    <lineage>
        <taxon>Bacteria</taxon>
        <taxon>Pseudomonadati</taxon>
        <taxon>Pseudomonadota</taxon>
        <taxon>Gammaproteobacteria</taxon>
        <taxon>Pseudomonadales</taxon>
        <taxon>Pseudomonadaceae</taxon>
        <taxon>Pseudomonas</taxon>
    </lineage>
</organism>
<dbReference type="EMBL" id="FNIJ01000015">
    <property type="protein sequence ID" value="SDO73147.1"/>
    <property type="molecule type" value="Genomic_DNA"/>
</dbReference>
<dbReference type="AlphaFoldDB" id="A0A1H0LYC1"/>
<gene>
    <name evidence="5" type="ORF">SAMN05216193_11514</name>
</gene>
<dbReference type="SUPFAM" id="SSF111369">
    <property type="entry name" value="HlyD-like secretion proteins"/>
    <property type="match status" value="1"/>
</dbReference>
<dbReference type="Proteomes" id="UP000242957">
    <property type="component" value="Unassembled WGS sequence"/>
</dbReference>
<dbReference type="PANTHER" id="PTHR30469:SF33">
    <property type="entry name" value="SLR1207 PROTEIN"/>
    <property type="match status" value="1"/>
</dbReference>
<dbReference type="GO" id="GO:0030313">
    <property type="term" value="C:cell envelope"/>
    <property type="evidence" value="ECO:0007669"/>
    <property type="project" value="UniProtKB-SubCell"/>
</dbReference>
<dbReference type="PANTHER" id="PTHR30469">
    <property type="entry name" value="MULTIDRUG RESISTANCE PROTEIN MDTA"/>
    <property type="match status" value="1"/>
</dbReference>
<dbReference type="Gene3D" id="2.40.30.170">
    <property type="match status" value="1"/>
</dbReference>
<dbReference type="RefSeq" id="WP_174688590.1">
    <property type="nucleotide sequence ID" value="NZ_FNIJ01000015.1"/>
</dbReference>
<dbReference type="InterPro" id="IPR006143">
    <property type="entry name" value="RND_pump_MFP"/>
</dbReference>
<dbReference type="GO" id="GO:1990281">
    <property type="term" value="C:efflux pump complex"/>
    <property type="evidence" value="ECO:0007669"/>
    <property type="project" value="TreeGrafter"/>
</dbReference>
<keyword evidence="2 3" id="KW-0175">Coiled coil</keyword>
<proteinExistence type="inferred from homology"/>
<dbReference type="Gene3D" id="6.10.140.1990">
    <property type="match status" value="1"/>
</dbReference>
<dbReference type="GO" id="GO:1990195">
    <property type="term" value="C:macrolide transmembrane transporter complex"/>
    <property type="evidence" value="ECO:0007669"/>
    <property type="project" value="InterPro"/>
</dbReference>
<evidence type="ECO:0000313" key="5">
    <source>
        <dbReference type="EMBL" id="SDO73147.1"/>
    </source>
</evidence>
<evidence type="ECO:0000256" key="2">
    <source>
        <dbReference type="ARBA" id="ARBA00023054"/>
    </source>
</evidence>
<feature type="coiled-coil region" evidence="3">
    <location>
        <begin position="99"/>
        <end position="171"/>
    </location>
</feature>